<keyword evidence="6 7" id="KW-0472">Membrane</keyword>
<dbReference type="PROSITE" id="PS01311">
    <property type="entry name" value="LGT"/>
    <property type="match status" value="1"/>
</dbReference>
<dbReference type="Proteomes" id="UP000280008">
    <property type="component" value="Unassembled WGS sequence"/>
</dbReference>
<comment type="catalytic activity">
    <reaction evidence="7">
        <text>L-cysteinyl-[prolipoprotein] + a 1,2-diacyl-sn-glycero-3-phospho-(1'-sn-glycerol) = an S-1,2-diacyl-sn-glyceryl-L-cysteinyl-[prolipoprotein] + sn-glycerol 1-phosphate + H(+)</text>
        <dbReference type="Rhea" id="RHEA:56712"/>
        <dbReference type="Rhea" id="RHEA-COMP:14679"/>
        <dbReference type="Rhea" id="RHEA-COMP:14680"/>
        <dbReference type="ChEBI" id="CHEBI:15378"/>
        <dbReference type="ChEBI" id="CHEBI:29950"/>
        <dbReference type="ChEBI" id="CHEBI:57685"/>
        <dbReference type="ChEBI" id="CHEBI:64716"/>
        <dbReference type="ChEBI" id="CHEBI:140658"/>
        <dbReference type="EC" id="2.5.1.145"/>
    </reaction>
</comment>
<gene>
    <name evidence="7" type="primary">lgt</name>
    <name evidence="9" type="ORF">C8E83_1234</name>
</gene>
<evidence type="ECO:0000256" key="4">
    <source>
        <dbReference type="ARBA" id="ARBA00022692"/>
    </source>
</evidence>
<evidence type="ECO:0000256" key="1">
    <source>
        <dbReference type="ARBA" id="ARBA00007150"/>
    </source>
</evidence>
<dbReference type="NCBIfam" id="TIGR00544">
    <property type="entry name" value="lgt"/>
    <property type="match status" value="1"/>
</dbReference>
<feature type="transmembrane region" description="Helical" evidence="7">
    <location>
        <begin position="260"/>
        <end position="282"/>
    </location>
</feature>
<evidence type="ECO:0000313" key="10">
    <source>
        <dbReference type="Proteomes" id="UP000280008"/>
    </source>
</evidence>
<feature type="region of interest" description="Disordered" evidence="8">
    <location>
        <begin position="313"/>
        <end position="343"/>
    </location>
</feature>
<keyword evidence="4 7" id="KW-0812">Transmembrane</keyword>
<evidence type="ECO:0000256" key="5">
    <source>
        <dbReference type="ARBA" id="ARBA00022989"/>
    </source>
</evidence>
<feature type="transmembrane region" description="Helical" evidence="7">
    <location>
        <begin position="112"/>
        <end position="136"/>
    </location>
</feature>
<sequence length="343" mass="37780">MSLPLAPLGLSIPSPSSAWQYLDLTAIYNDIFHQNATFDVRIHMYAICILAGIVAAVLFTNARLNRRGAERWVIIDLAIWCVPFGIVGGRIFHVVTHTDDYFGPGKNWVTIFYVWEGGLAIFGALIFGAIGAWLGCRQTGIRFWVFVDALVPGLMLAQAFGRLGNYFNVELYGTPTTLPWGLQVPSSNAAYPVGLPAGTLFHPTFAYEILWNLFGLFVILLINKNVKLEWGKTFALYLVWYGSGRMWFESIRTDYSDVFFGLRTNVWAAMGAVVLGIIIFLVQSRRHTGLVPSAYAPGRGPNEAGFQPVITGEVDHPEVDSSGDLAGDDDDADEVAPATALHR</sequence>
<dbReference type="PANTHER" id="PTHR30589">
    <property type="entry name" value="PROLIPOPROTEIN DIACYLGLYCERYL TRANSFERASE"/>
    <property type="match status" value="1"/>
</dbReference>
<evidence type="ECO:0000313" key="9">
    <source>
        <dbReference type="EMBL" id="RKR74128.1"/>
    </source>
</evidence>
<dbReference type="EC" id="2.5.1.145" evidence="7"/>
<proteinExistence type="inferred from homology"/>
<evidence type="ECO:0000256" key="6">
    <source>
        <dbReference type="ARBA" id="ARBA00023136"/>
    </source>
</evidence>
<feature type="transmembrane region" description="Helical" evidence="7">
    <location>
        <begin position="230"/>
        <end position="248"/>
    </location>
</feature>
<keyword evidence="5 7" id="KW-1133">Transmembrane helix</keyword>
<comment type="function">
    <text evidence="7">Catalyzes the transfer of the diacylglyceryl group from phosphatidylglycerol to the sulfhydryl group of the N-terminal cysteine of a prolipoprotein, the first step in the formation of mature lipoproteins.</text>
</comment>
<comment type="similarity">
    <text evidence="1 7">Belongs to the Lgt family.</text>
</comment>
<keyword evidence="9" id="KW-0449">Lipoprotein</keyword>
<keyword evidence="3 7" id="KW-0808">Transferase</keyword>
<dbReference type="InterPro" id="IPR001640">
    <property type="entry name" value="Lgt"/>
</dbReference>
<evidence type="ECO:0000256" key="7">
    <source>
        <dbReference type="HAMAP-Rule" id="MF_01147"/>
    </source>
</evidence>
<dbReference type="AlphaFoldDB" id="A0A495IFC8"/>
<dbReference type="UniPathway" id="UPA00664"/>
<comment type="pathway">
    <text evidence="7">Protein modification; lipoprotein biosynthesis (diacylglyceryl transfer).</text>
</comment>
<dbReference type="PANTHER" id="PTHR30589:SF0">
    <property type="entry name" value="PHOSPHATIDYLGLYCEROL--PROLIPOPROTEIN DIACYLGLYCERYL TRANSFERASE"/>
    <property type="match status" value="1"/>
</dbReference>
<name>A0A495IFC8_9MICO</name>
<dbReference type="GO" id="GO:0008961">
    <property type="term" value="F:phosphatidylglycerol-prolipoprotein diacylglyceryl transferase activity"/>
    <property type="evidence" value="ECO:0007669"/>
    <property type="project" value="UniProtKB-UniRule"/>
</dbReference>
<keyword evidence="10" id="KW-1185">Reference proteome</keyword>
<feature type="transmembrane region" description="Helical" evidence="7">
    <location>
        <begin position="205"/>
        <end position="223"/>
    </location>
</feature>
<dbReference type="HAMAP" id="MF_01147">
    <property type="entry name" value="Lgt"/>
    <property type="match status" value="1"/>
</dbReference>
<comment type="caution">
    <text evidence="9">The sequence shown here is derived from an EMBL/GenBank/DDBJ whole genome shotgun (WGS) entry which is preliminary data.</text>
</comment>
<feature type="binding site" evidence="7">
    <location>
        <position position="162"/>
    </location>
    <ligand>
        <name>a 1,2-diacyl-sn-glycero-3-phospho-(1'-sn-glycerol)</name>
        <dbReference type="ChEBI" id="CHEBI:64716"/>
    </ligand>
</feature>
<feature type="transmembrane region" description="Helical" evidence="7">
    <location>
        <begin position="42"/>
        <end position="60"/>
    </location>
</feature>
<comment type="subcellular location">
    <subcellularLocation>
        <location evidence="7">Cell membrane</location>
        <topology evidence="7">Multi-pass membrane protein</topology>
    </subcellularLocation>
</comment>
<keyword evidence="2 7" id="KW-1003">Cell membrane</keyword>
<dbReference type="GO" id="GO:0005886">
    <property type="term" value="C:plasma membrane"/>
    <property type="evidence" value="ECO:0007669"/>
    <property type="project" value="UniProtKB-SubCell"/>
</dbReference>
<organism evidence="9 10">
    <name type="scientific">Frondihabitans australicus</name>
    <dbReference type="NCBI Taxonomy" id="386892"/>
    <lineage>
        <taxon>Bacteria</taxon>
        <taxon>Bacillati</taxon>
        <taxon>Actinomycetota</taxon>
        <taxon>Actinomycetes</taxon>
        <taxon>Micrococcales</taxon>
        <taxon>Microbacteriaceae</taxon>
        <taxon>Frondihabitans</taxon>
    </lineage>
</organism>
<feature type="transmembrane region" description="Helical" evidence="7">
    <location>
        <begin position="143"/>
        <end position="161"/>
    </location>
</feature>
<dbReference type="RefSeq" id="WP_425454755.1">
    <property type="nucleotide sequence ID" value="NZ_RBKS01000001.1"/>
</dbReference>
<evidence type="ECO:0000256" key="2">
    <source>
        <dbReference type="ARBA" id="ARBA00022475"/>
    </source>
</evidence>
<dbReference type="EMBL" id="RBKS01000001">
    <property type="protein sequence ID" value="RKR74128.1"/>
    <property type="molecule type" value="Genomic_DNA"/>
</dbReference>
<dbReference type="GO" id="GO:0042158">
    <property type="term" value="P:lipoprotein biosynthetic process"/>
    <property type="evidence" value="ECO:0007669"/>
    <property type="project" value="UniProtKB-UniRule"/>
</dbReference>
<dbReference type="Pfam" id="PF01790">
    <property type="entry name" value="LGT"/>
    <property type="match status" value="1"/>
</dbReference>
<accession>A0A495IFC8</accession>
<reference evidence="9 10" key="1">
    <citation type="submission" date="2018-10" db="EMBL/GenBank/DDBJ databases">
        <title>Sequencing the genomes of 1000 actinobacteria strains.</title>
        <authorList>
            <person name="Klenk H.-P."/>
        </authorList>
    </citation>
    <scope>NUCLEOTIDE SEQUENCE [LARGE SCALE GENOMIC DNA]</scope>
    <source>
        <strain evidence="9 10">DSM 17894</strain>
    </source>
</reference>
<feature type="transmembrane region" description="Helical" evidence="7">
    <location>
        <begin position="72"/>
        <end position="92"/>
    </location>
</feature>
<protein>
    <recommendedName>
        <fullName evidence="7">Phosphatidylglycerol--prolipoprotein diacylglyceryl transferase</fullName>
        <ecNumber evidence="7">2.5.1.145</ecNumber>
    </recommendedName>
</protein>
<evidence type="ECO:0000256" key="3">
    <source>
        <dbReference type="ARBA" id="ARBA00022679"/>
    </source>
</evidence>
<evidence type="ECO:0000256" key="8">
    <source>
        <dbReference type="SAM" id="MobiDB-lite"/>
    </source>
</evidence>